<proteinExistence type="predicted"/>
<accession>A0A540NSF0</accession>
<dbReference type="AlphaFoldDB" id="A0A540NSF0"/>
<evidence type="ECO:0000256" key="1">
    <source>
        <dbReference type="ARBA" id="ARBA00022737"/>
    </source>
</evidence>
<evidence type="ECO:0000313" key="3">
    <source>
        <dbReference type="Proteomes" id="UP000315295"/>
    </source>
</evidence>
<dbReference type="Gene3D" id="1.25.10.10">
    <property type="entry name" value="Leucine-rich Repeat Variant"/>
    <property type="match status" value="1"/>
</dbReference>
<dbReference type="InterPro" id="IPR000225">
    <property type="entry name" value="Armadillo"/>
</dbReference>
<gene>
    <name evidence="2" type="ORF">C1H46_000386</name>
</gene>
<sequence>MVLASAVESTGDGRRRSLIPKESLLSLLGFRFRRDTCRITWICTHLSLQAFLDEHGGTDSRAKHKRVKEDGNLGLKASQILAIQLARLRLGLRLGLHSLPLPNRARFRRRLPLPAPHNLRSLSCSPPSSATVTAILNLSQIEENKAAIGRSGAIPLLVNLLECGGFRGKKDASTGFVLTLLGQREQD</sequence>
<protein>
    <submittedName>
        <fullName evidence="2">Uncharacterized protein</fullName>
    </submittedName>
</protein>
<name>A0A540NSF0_MALBA</name>
<dbReference type="STRING" id="106549.A0A540NSF0"/>
<reference evidence="2 3" key="1">
    <citation type="journal article" date="2019" name="G3 (Bethesda)">
        <title>Sequencing of a Wild Apple (Malus baccata) Genome Unravels the Differences Between Cultivated and Wild Apple Species Regarding Disease Resistance and Cold Tolerance.</title>
        <authorList>
            <person name="Chen X."/>
        </authorList>
    </citation>
    <scope>NUCLEOTIDE SEQUENCE [LARGE SCALE GENOMIC DNA]</scope>
    <source>
        <strain evidence="3">cv. Shandingzi</strain>
        <tissue evidence="2">Leaves</tissue>
    </source>
</reference>
<dbReference type="PANTHER" id="PTHR23315">
    <property type="entry name" value="U BOX DOMAIN-CONTAINING"/>
    <property type="match status" value="1"/>
</dbReference>
<dbReference type="Proteomes" id="UP000315295">
    <property type="component" value="Unassembled WGS sequence"/>
</dbReference>
<keyword evidence="3" id="KW-1185">Reference proteome</keyword>
<organism evidence="2 3">
    <name type="scientific">Malus baccata</name>
    <name type="common">Siberian crab apple</name>
    <name type="synonym">Pyrus baccata</name>
    <dbReference type="NCBI Taxonomy" id="106549"/>
    <lineage>
        <taxon>Eukaryota</taxon>
        <taxon>Viridiplantae</taxon>
        <taxon>Streptophyta</taxon>
        <taxon>Embryophyta</taxon>
        <taxon>Tracheophyta</taxon>
        <taxon>Spermatophyta</taxon>
        <taxon>Magnoliopsida</taxon>
        <taxon>eudicotyledons</taxon>
        <taxon>Gunneridae</taxon>
        <taxon>Pentapetalae</taxon>
        <taxon>rosids</taxon>
        <taxon>fabids</taxon>
        <taxon>Rosales</taxon>
        <taxon>Rosaceae</taxon>
        <taxon>Amygdaloideae</taxon>
        <taxon>Maleae</taxon>
        <taxon>Malus</taxon>
    </lineage>
</organism>
<keyword evidence="1" id="KW-0677">Repeat</keyword>
<evidence type="ECO:0000313" key="2">
    <source>
        <dbReference type="EMBL" id="TQE13964.1"/>
    </source>
</evidence>
<dbReference type="Pfam" id="PF00514">
    <property type="entry name" value="Arm"/>
    <property type="match status" value="1"/>
</dbReference>
<dbReference type="InterPro" id="IPR011989">
    <property type="entry name" value="ARM-like"/>
</dbReference>
<dbReference type="PANTHER" id="PTHR23315:SF64">
    <property type="entry name" value="ARM REPEAT SUPERFAMILY PROTEIN"/>
    <property type="match status" value="1"/>
</dbReference>
<comment type="caution">
    <text evidence="2">The sequence shown here is derived from an EMBL/GenBank/DDBJ whole genome shotgun (WGS) entry which is preliminary data.</text>
</comment>
<dbReference type="EMBL" id="VIEB01000007">
    <property type="protein sequence ID" value="TQE13964.1"/>
    <property type="molecule type" value="Genomic_DNA"/>
</dbReference>